<dbReference type="GO" id="GO:0016491">
    <property type="term" value="F:oxidoreductase activity"/>
    <property type="evidence" value="ECO:0007669"/>
    <property type="project" value="UniProtKB-KW"/>
</dbReference>
<sequence>MRIFSSSLLFHRQNRINFTKRFLHNSQPQQYQQSINKYGKLMKPFLFTITVCGTSFTIATIAEYENNVYGKKLKHHLFSTPSLWNHSDNSRSSWFQQMKNQYWDRRKDGFKIFCGIAALNGLVFFCWRLPRLNHLMSRYFISRVDTGSIRIMPMILSNFSHYSITHLGMNMIVLYSFCDLAVHLFGRENFLALYLSSGIISSFTSCLHKVIINSAVPSLGASGAILGILGATCLERPDIQLMIIFLPFFTFSSYTALKSILLLDGKVAIITGGSRGLGVEIVRSFLRKGARVITTASSNDPGKIESRFQSITKGIPEGKWNLEIWHLDLMSMNSVIRFLDRFKNQNDTRLNYFIGNAGVMFPPFKLSEDGFESQFSINYLGHVLMSYHLLPYLYRTAKQQRDQSRLVLVTSCLHHIPTRIRYNDLQALQVYSPHYQYGLSKLSVLMFIYSLNRTLSIKQQDWNERVKVFAVHPGLVDTDLLNTIDIMKQYPLLANQLTFRDTKAGAETIIYASLSSQLNRKNGEYFEDSKPVRSSSLSYNLDQQNRLWMVTRNLLEKWTNGYWFEDL</sequence>
<feature type="transmembrane region" description="Helical" evidence="7">
    <location>
        <begin position="241"/>
        <end position="263"/>
    </location>
</feature>
<keyword evidence="9" id="KW-1185">Reference proteome</keyword>
<dbReference type="Gene3D" id="3.40.50.720">
    <property type="entry name" value="NAD(P)-binding Rossmann-like Domain"/>
    <property type="match status" value="1"/>
</dbReference>
<organism evidence="9 10">
    <name type="scientific">Dermatophagoides pteronyssinus</name>
    <name type="common">European house dust mite</name>
    <dbReference type="NCBI Taxonomy" id="6956"/>
    <lineage>
        <taxon>Eukaryota</taxon>
        <taxon>Metazoa</taxon>
        <taxon>Ecdysozoa</taxon>
        <taxon>Arthropoda</taxon>
        <taxon>Chelicerata</taxon>
        <taxon>Arachnida</taxon>
        <taxon>Acari</taxon>
        <taxon>Acariformes</taxon>
        <taxon>Sarcoptiformes</taxon>
        <taxon>Astigmata</taxon>
        <taxon>Psoroptidia</taxon>
        <taxon>Analgoidea</taxon>
        <taxon>Pyroglyphidae</taxon>
        <taxon>Dermatophagoidinae</taxon>
        <taxon>Dermatophagoides</taxon>
    </lineage>
</organism>
<keyword evidence="6 7" id="KW-0472">Membrane</keyword>
<feature type="domain" description="Peptidase S54 rhomboid" evidence="8">
    <location>
        <begin position="153"/>
        <end position="254"/>
    </location>
</feature>
<dbReference type="InParanoid" id="A0A6P6XR53"/>
<comment type="similarity">
    <text evidence="2">Belongs to the short-chain dehydrogenases/reductases (SDR) family.</text>
</comment>
<evidence type="ECO:0000313" key="10">
    <source>
        <dbReference type="RefSeq" id="XP_027195880.1"/>
    </source>
</evidence>
<keyword evidence="3 7" id="KW-0812">Transmembrane</keyword>
<gene>
    <name evidence="10" type="primary">LOC113790415</name>
</gene>
<accession>A0A6P6XR53</accession>
<proteinExistence type="inferred from homology"/>
<dbReference type="SUPFAM" id="SSF51735">
    <property type="entry name" value="NAD(P)-binding Rossmann-fold domains"/>
    <property type="match status" value="1"/>
</dbReference>
<feature type="transmembrane region" description="Helical" evidence="7">
    <location>
        <begin position="45"/>
        <end position="64"/>
    </location>
</feature>
<dbReference type="RefSeq" id="XP_027195880.1">
    <property type="nucleotide sequence ID" value="XM_027340079.1"/>
</dbReference>
<dbReference type="InterPro" id="IPR022764">
    <property type="entry name" value="Peptidase_S54_rhomboid_dom"/>
</dbReference>
<dbReference type="Pfam" id="PF00106">
    <property type="entry name" value="adh_short"/>
    <property type="match status" value="1"/>
</dbReference>
<evidence type="ECO:0000256" key="5">
    <source>
        <dbReference type="ARBA" id="ARBA00023002"/>
    </source>
</evidence>
<dbReference type="AlphaFoldDB" id="A0A6P6XR53"/>
<dbReference type="InterPro" id="IPR035952">
    <property type="entry name" value="Rhomboid-like_sf"/>
</dbReference>
<feature type="transmembrane region" description="Helical" evidence="7">
    <location>
        <begin position="159"/>
        <end position="178"/>
    </location>
</feature>
<dbReference type="OrthoDB" id="191139at2759"/>
<dbReference type="PANTHER" id="PTHR24320:SF152">
    <property type="entry name" value="SHORT-CHAIN DEHYDROGENASE_REDUCTASE FAMILY PROTEIN"/>
    <property type="match status" value="1"/>
</dbReference>
<keyword evidence="4 7" id="KW-1133">Transmembrane helix</keyword>
<evidence type="ECO:0000256" key="7">
    <source>
        <dbReference type="SAM" id="Phobius"/>
    </source>
</evidence>
<evidence type="ECO:0000256" key="4">
    <source>
        <dbReference type="ARBA" id="ARBA00022989"/>
    </source>
</evidence>
<dbReference type="PANTHER" id="PTHR24320">
    <property type="entry name" value="RETINOL DEHYDROGENASE"/>
    <property type="match status" value="1"/>
</dbReference>
<dbReference type="GO" id="GO:0016020">
    <property type="term" value="C:membrane"/>
    <property type="evidence" value="ECO:0007669"/>
    <property type="project" value="UniProtKB-SubCell"/>
</dbReference>
<keyword evidence="5" id="KW-0560">Oxidoreductase</keyword>
<evidence type="ECO:0000256" key="3">
    <source>
        <dbReference type="ARBA" id="ARBA00022692"/>
    </source>
</evidence>
<feature type="transmembrane region" description="Helical" evidence="7">
    <location>
        <begin position="190"/>
        <end position="211"/>
    </location>
</feature>
<dbReference type="KEGG" id="dpte:113790415"/>
<protein>
    <submittedName>
        <fullName evidence="10">Short-chain dehydrogenase TIC 32, chloroplastic-like isoform X1</fullName>
    </submittedName>
</protein>
<reference evidence="10" key="1">
    <citation type="submission" date="2025-08" db="UniProtKB">
        <authorList>
            <consortium name="RefSeq"/>
        </authorList>
    </citation>
    <scope>IDENTIFICATION</scope>
    <source>
        <strain evidence="10">Airmid</strain>
    </source>
</reference>
<dbReference type="InterPro" id="IPR002347">
    <property type="entry name" value="SDR_fam"/>
</dbReference>
<evidence type="ECO:0000259" key="8">
    <source>
        <dbReference type="Pfam" id="PF01694"/>
    </source>
</evidence>
<dbReference type="Proteomes" id="UP000515146">
    <property type="component" value="Unplaced"/>
</dbReference>
<dbReference type="InterPro" id="IPR036291">
    <property type="entry name" value="NAD(P)-bd_dom_sf"/>
</dbReference>
<name>A0A6P6XR53_DERPT</name>
<comment type="subcellular location">
    <subcellularLocation>
        <location evidence="1">Membrane</location>
        <topology evidence="1">Multi-pass membrane protein</topology>
    </subcellularLocation>
</comment>
<dbReference type="PRINTS" id="PR00081">
    <property type="entry name" value="GDHRDH"/>
</dbReference>
<dbReference type="Pfam" id="PF01694">
    <property type="entry name" value="Rhomboid"/>
    <property type="match status" value="1"/>
</dbReference>
<evidence type="ECO:0000256" key="2">
    <source>
        <dbReference type="ARBA" id="ARBA00006484"/>
    </source>
</evidence>
<feature type="transmembrane region" description="Helical" evidence="7">
    <location>
        <begin position="109"/>
        <end position="130"/>
    </location>
</feature>
<dbReference type="GO" id="GO:0004252">
    <property type="term" value="F:serine-type endopeptidase activity"/>
    <property type="evidence" value="ECO:0007669"/>
    <property type="project" value="InterPro"/>
</dbReference>
<feature type="transmembrane region" description="Helical" evidence="7">
    <location>
        <begin position="217"/>
        <end position="234"/>
    </location>
</feature>
<evidence type="ECO:0000256" key="1">
    <source>
        <dbReference type="ARBA" id="ARBA00004141"/>
    </source>
</evidence>
<evidence type="ECO:0000313" key="9">
    <source>
        <dbReference type="Proteomes" id="UP000515146"/>
    </source>
</evidence>
<evidence type="ECO:0000256" key="6">
    <source>
        <dbReference type="ARBA" id="ARBA00023136"/>
    </source>
</evidence>
<dbReference type="SUPFAM" id="SSF144091">
    <property type="entry name" value="Rhomboid-like"/>
    <property type="match status" value="1"/>
</dbReference>